<evidence type="ECO:0000256" key="8">
    <source>
        <dbReference type="ARBA" id="ARBA00023228"/>
    </source>
</evidence>
<gene>
    <name evidence="14" type="ORF">DIATSA_LOCUS7125</name>
</gene>
<dbReference type="SUPFAM" id="SSF51445">
    <property type="entry name" value="(Trans)glycosidases"/>
    <property type="match status" value="1"/>
</dbReference>
<dbReference type="InterPro" id="IPR006102">
    <property type="entry name" value="Ig-like_GH2"/>
</dbReference>
<dbReference type="GO" id="GO:0006516">
    <property type="term" value="P:glycoprotein catabolic process"/>
    <property type="evidence" value="ECO:0007669"/>
    <property type="project" value="TreeGrafter"/>
</dbReference>
<reference evidence="14" key="1">
    <citation type="submission" date="2021-12" db="EMBL/GenBank/DDBJ databases">
        <authorList>
            <person name="King R."/>
        </authorList>
    </citation>
    <scope>NUCLEOTIDE SEQUENCE</scope>
</reference>
<keyword evidence="5" id="KW-0732">Signal</keyword>
<dbReference type="InterPro" id="IPR041625">
    <property type="entry name" value="Beta-mannosidase_Ig"/>
</dbReference>
<organism evidence="14 15">
    <name type="scientific">Diatraea saccharalis</name>
    <name type="common">sugarcane borer</name>
    <dbReference type="NCBI Taxonomy" id="40085"/>
    <lineage>
        <taxon>Eukaryota</taxon>
        <taxon>Metazoa</taxon>
        <taxon>Ecdysozoa</taxon>
        <taxon>Arthropoda</taxon>
        <taxon>Hexapoda</taxon>
        <taxon>Insecta</taxon>
        <taxon>Pterygota</taxon>
        <taxon>Neoptera</taxon>
        <taxon>Endopterygota</taxon>
        <taxon>Lepidoptera</taxon>
        <taxon>Glossata</taxon>
        <taxon>Ditrysia</taxon>
        <taxon>Pyraloidea</taxon>
        <taxon>Crambidae</taxon>
        <taxon>Crambinae</taxon>
        <taxon>Diatraea</taxon>
    </lineage>
</organism>
<keyword evidence="8" id="KW-0458">Lysosome</keyword>
<dbReference type="Pfam" id="PF00703">
    <property type="entry name" value="Glyco_hydro_2"/>
    <property type="match status" value="1"/>
</dbReference>
<dbReference type="GO" id="GO:0005975">
    <property type="term" value="P:carbohydrate metabolic process"/>
    <property type="evidence" value="ECO:0007669"/>
    <property type="project" value="InterPro"/>
</dbReference>
<reference evidence="14" key="2">
    <citation type="submission" date="2022-10" db="EMBL/GenBank/DDBJ databases">
        <authorList>
            <consortium name="ENA_rothamsted_submissions"/>
            <consortium name="culmorum"/>
            <person name="King R."/>
        </authorList>
    </citation>
    <scope>NUCLEOTIDE SEQUENCE</scope>
</reference>
<name>A0A9N9R4G2_9NEOP</name>
<dbReference type="EC" id="3.2.1.25" evidence="4"/>
<dbReference type="InterPro" id="IPR017853">
    <property type="entry name" value="GH"/>
</dbReference>
<dbReference type="GO" id="GO:0005764">
    <property type="term" value="C:lysosome"/>
    <property type="evidence" value="ECO:0007669"/>
    <property type="project" value="UniProtKB-SubCell"/>
</dbReference>
<comment type="similarity">
    <text evidence="3">Belongs to the glycosyl hydrolase 2 family.</text>
</comment>
<accession>A0A9N9R4G2</accession>
<feature type="domain" description="Glycoside hydrolase family 2 immunoglobulin-like beta-sandwich" evidence="11">
    <location>
        <begin position="171"/>
        <end position="255"/>
    </location>
</feature>
<evidence type="ECO:0000259" key="13">
    <source>
        <dbReference type="Pfam" id="PF22666"/>
    </source>
</evidence>
<evidence type="ECO:0000313" key="15">
    <source>
        <dbReference type="Proteomes" id="UP001153714"/>
    </source>
</evidence>
<protein>
    <recommendedName>
        <fullName evidence="4">beta-mannosidase</fullName>
        <ecNumber evidence="4">3.2.1.25</ecNumber>
    </recommendedName>
    <alternativeName>
        <fullName evidence="10">Mannanase</fullName>
    </alternativeName>
</protein>
<evidence type="ECO:0000256" key="9">
    <source>
        <dbReference type="ARBA" id="ARBA00023295"/>
    </source>
</evidence>
<evidence type="ECO:0000256" key="5">
    <source>
        <dbReference type="ARBA" id="ARBA00022729"/>
    </source>
</evidence>
<dbReference type="GO" id="GO:0004567">
    <property type="term" value="F:beta-mannosidase activity"/>
    <property type="evidence" value="ECO:0007669"/>
    <property type="project" value="UniProtKB-EC"/>
</dbReference>
<keyword evidence="9" id="KW-0326">Glycosidase</keyword>
<dbReference type="OrthoDB" id="2866996at2759"/>
<sequence>MDVTIRVPGSVPGGVYSDLMKAGVIGDILAGFNDVQTRWVAYDTWTYTGRFNVSADVLSSAVARLVFYGIDTIAYVEVNGIPVLTTNNMFVRYAIDVKEHLKLGPNEIKLSFESPVEAAKHRSEKHFTLPACVPKQYNGECHVNQLRKMQASFSWDWGPAFPSVGLCKNVKTMTFQIEAKINLEADQSKTVARIQNVTTATDGSAEINIQMILSDNVVRSWWPNGYGNQNLYDLDVVLSQENNAVSKKHVRVGFRTLELVQVDISEKLRNATFGQGLTFHFEVNGYPLFMKGSNWIPAHVLPEYGYDKDRIDNLLLSAKEAHMNMLRVWGGGVYEDEYFYDRCDEYGILIWQDLLFACSMYPVDAEFLENVKIEVEQTVTNLKSHPSIALWAGNNENEAALTGNWYGTKQEFEKYKNEYIKLYVDTIRPIAENLDDNAYIVSSPSNGLKSEMDGYLSSNPYDPRYGDTHYYNYMADNWDFNIYPKTRFASEYGFQSLPSLATMRQATRDPKDFAVDSLYSKHRQHSPGGYEAIENQINRHLHLDRNDSKYFEKFVFYSQISQAMAIKTETEFYRQSQEEWYTMGALYWQLNDIWQAPSWSGIEYGGKWKMLHYFAKSFFVPVLVSPRLLETGDVDVYLINDRFVPIIDATIIVDVFNFTSLVPVSTQTYKADAPALSSKKQGFIVKLWNQQTDEIFLRFSLRADGVKSSPYNYVFPKPLKTVKGLSQTNIKVTVTKQIKSINNEYRYTVRIHVDRIVLFLWLEVDEHIKGKFQNNGFIVTTPNLRVNFISSDDIQAQELQRKITYQYYVN</sequence>
<dbReference type="PANTHER" id="PTHR43730:SF1">
    <property type="entry name" value="BETA-MANNOSIDASE"/>
    <property type="match status" value="1"/>
</dbReference>
<dbReference type="Gene3D" id="2.60.120.260">
    <property type="entry name" value="Galactose-binding domain-like"/>
    <property type="match status" value="1"/>
</dbReference>
<dbReference type="PANTHER" id="PTHR43730">
    <property type="entry name" value="BETA-MANNOSIDASE"/>
    <property type="match status" value="1"/>
</dbReference>
<dbReference type="AlphaFoldDB" id="A0A9N9R4G2"/>
<dbReference type="Gene3D" id="2.60.40.10">
    <property type="entry name" value="Immunoglobulins"/>
    <property type="match status" value="3"/>
</dbReference>
<evidence type="ECO:0000259" key="12">
    <source>
        <dbReference type="Pfam" id="PF17753"/>
    </source>
</evidence>
<dbReference type="Pfam" id="PF17753">
    <property type="entry name" value="Ig_mannosidase"/>
    <property type="match status" value="1"/>
</dbReference>
<dbReference type="Proteomes" id="UP001153714">
    <property type="component" value="Chromosome 2"/>
</dbReference>
<evidence type="ECO:0000256" key="10">
    <source>
        <dbReference type="ARBA" id="ARBA00033445"/>
    </source>
</evidence>
<proteinExistence type="inferred from homology"/>
<dbReference type="InterPro" id="IPR054593">
    <property type="entry name" value="Beta-mannosidase-like_N2"/>
</dbReference>
<comment type="subcellular location">
    <subcellularLocation>
        <location evidence="2">Lysosome</location>
    </subcellularLocation>
</comment>
<dbReference type="InterPro" id="IPR050887">
    <property type="entry name" value="Beta-mannosidase_GH2"/>
</dbReference>
<dbReference type="EMBL" id="OU893333">
    <property type="protein sequence ID" value="CAG9789387.1"/>
    <property type="molecule type" value="Genomic_DNA"/>
</dbReference>
<evidence type="ECO:0000259" key="11">
    <source>
        <dbReference type="Pfam" id="PF00703"/>
    </source>
</evidence>
<dbReference type="FunFam" id="2.60.120.260:FF:000060">
    <property type="entry name" value="Probable beta-mannosidase"/>
    <property type="match status" value="1"/>
</dbReference>
<feature type="domain" description="Beta-mannosidase-like galactose-binding" evidence="13">
    <location>
        <begin position="7"/>
        <end position="168"/>
    </location>
</feature>
<evidence type="ECO:0000256" key="6">
    <source>
        <dbReference type="ARBA" id="ARBA00022801"/>
    </source>
</evidence>
<dbReference type="SUPFAM" id="SSF49303">
    <property type="entry name" value="beta-Galactosidase/glucuronidase domain"/>
    <property type="match status" value="2"/>
</dbReference>
<dbReference type="SUPFAM" id="SSF49785">
    <property type="entry name" value="Galactose-binding domain-like"/>
    <property type="match status" value="1"/>
</dbReference>
<keyword evidence="7" id="KW-0325">Glycoprotein</keyword>
<feature type="domain" description="Beta-mannosidase Ig-fold" evidence="12">
    <location>
        <begin position="733"/>
        <end position="805"/>
    </location>
</feature>
<dbReference type="InterPro" id="IPR008979">
    <property type="entry name" value="Galactose-bd-like_sf"/>
</dbReference>
<evidence type="ECO:0000313" key="14">
    <source>
        <dbReference type="EMBL" id="CAG9789387.1"/>
    </source>
</evidence>
<dbReference type="FunFam" id="3.20.20.80:FF:000050">
    <property type="entry name" value="Beta-mannosidase B"/>
    <property type="match status" value="1"/>
</dbReference>
<evidence type="ECO:0000256" key="7">
    <source>
        <dbReference type="ARBA" id="ARBA00023180"/>
    </source>
</evidence>
<evidence type="ECO:0000256" key="1">
    <source>
        <dbReference type="ARBA" id="ARBA00000829"/>
    </source>
</evidence>
<dbReference type="Pfam" id="PF22666">
    <property type="entry name" value="Glyco_hydro_2_N2"/>
    <property type="match status" value="1"/>
</dbReference>
<evidence type="ECO:0000256" key="3">
    <source>
        <dbReference type="ARBA" id="ARBA00007401"/>
    </source>
</evidence>
<dbReference type="InterPro" id="IPR013783">
    <property type="entry name" value="Ig-like_fold"/>
</dbReference>
<comment type="catalytic activity">
    <reaction evidence="1">
        <text>Hydrolysis of terminal, non-reducing beta-D-mannose residues in beta-D-mannosides.</text>
        <dbReference type="EC" id="3.2.1.25"/>
    </reaction>
</comment>
<dbReference type="Gene3D" id="3.20.20.80">
    <property type="entry name" value="Glycosidases"/>
    <property type="match status" value="1"/>
</dbReference>
<evidence type="ECO:0000256" key="2">
    <source>
        <dbReference type="ARBA" id="ARBA00004371"/>
    </source>
</evidence>
<keyword evidence="15" id="KW-1185">Reference proteome</keyword>
<keyword evidence="6" id="KW-0378">Hydrolase</keyword>
<evidence type="ECO:0000256" key="4">
    <source>
        <dbReference type="ARBA" id="ARBA00012754"/>
    </source>
</evidence>
<dbReference type="GO" id="GO:0005576">
    <property type="term" value="C:extracellular region"/>
    <property type="evidence" value="ECO:0007669"/>
    <property type="project" value="UniProtKB-SubCell"/>
</dbReference>
<dbReference type="InterPro" id="IPR036156">
    <property type="entry name" value="Beta-gal/glucu_dom_sf"/>
</dbReference>